<dbReference type="Proteomes" id="UP000284842">
    <property type="component" value="Unassembled WGS sequence"/>
</dbReference>
<feature type="compositionally biased region" description="Polar residues" evidence="1">
    <location>
        <begin position="76"/>
        <end position="85"/>
    </location>
</feature>
<dbReference type="OrthoDB" id="3046394at2759"/>
<accession>A0A409W303</accession>
<protein>
    <submittedName>
        <fullName evidence="2">Uncharacterized protein</fullName>
    </submittedName>
</protein>
<feature type="compositionally biased region" description="Basic and acidic residues" evidence="1">
    <location>
        <begin position="58"/>
        <end position="75"/>
    </location>
</feature>
<keyword evidence="3" id="KW-1185">Reference proteome</keyword>
<gene>
    <name evidence="2" type="ORF">CVT24_001183</name>
</gene>
<proteinExistence type="predicted"/>
<sequence>MSSLNSRKGWKYGGSNMGGESDGVLSTPGNLKRTGPTSSVKPNDIINIDSKPSPEVFVHVESHELRDVPGGEKRNYNTSQSNSSVDRSHEEKWTGGQAWSGP</sequence>
<evidence type="ECO:0000313" key="2">
    <source>
        <dbReference type="EMBL" id="PPQ72855.1"/>
    </source>
</evidence>
<reference evidence="2 3" key="1">
    <citation type="journal article" date="2018" name="Evol. Lett.">
        <title>Horizontal gene cluster transfer increased hallucinogenic mushroom diversity.</title>
        <authorList>
            <person name="Reynolds H.T."/>
            <person name="Vijayakumar V."/>
            <person name="Gluck-Thaler E."/>
            <person name="Korotkin H.B."/>
            <person name="Matheny P.B."/>
            <person name="Slot J.C."/>
        </authorList>
    </citation>
    <scope>NUCLEOTIDE SEQUENCE [LARGE SCALE GENOMIC DNA]</scope>
    <source>
        <strain evidence="2 3">2629</strain>
    </source>
</reference>
<feature type="compositionally biased region" description="Gly residues" evidence="1">
    <location>
        <begin position="11"/>
        <end position="21"/>
    </location>
</feature>
<comment type="caution">
    <text evidence="2">The sequence shown here is derived from an EMBL/GenBank/DDBJ whole genome shotgun (WGS) entry which is preliminary data.</text>
</comment>
<name>A0A409W303_9AGAR</name>
<dbReference type="EMBL" id="NHTK01005848">
    <property type="protein sequence ID" value="PPQ72855.1"/>
    <property type="molecule type" value="Genomic_DNA"/>
</dbReference>
<evidence type="ECO:0000256" key="1">
    <source>
        <dbReference type="SAM" id="MobiDB-lite"/>
    </source>
</evidence>
<feature type="region of interest" description="Disordered" evidence="1">
    <location>
        <begin position="1"/>
        <end position="102"/>
    </location>
</feature>
<evidence type="ECO:0000313" key="3">
    <source>
        <dbReference type="Proteomes" id="UP000284842"/>
    </source>
</evidence>
<organism evidence="2 3">
    <name type="scientific">Panaeolus cyanescens</name>
    <dbReference type="NCBI Taxonomy" id="181874"/>
    <lineage>
        <taxon>Eukaryota</taxon>
        <taxon>Fungi</taxon>
        <taxon>Dikarya</taxon>
        <taxon>Basidiomycota</taxon>
        <taxon>Agaricomycotina</taxon>
        <taxon>Agaricomycetes</taxon>
        <taxon>Agaricomycetidae</taxon>
        <taxon>Agaricales</taxon>
        <taxon>Agaricineae</taxon>
        <taxon>Galeropsidaceae</taxon>
        <taxon>Panaeolus</taxon>
    </lineage>
</organism>
<dbReference type="InParanoid" id="A0A409W303"/>
<dbReference type="AlphaFoldDB" id="A0A409W303"/>